<feature type="transmembrane region" description="Helical" evidence="9">
    <location>
        <begin position="198"/>
        <end position="218"/>
    </location>
</feature>
<keyword evidence="2" id="KW-1003">Cell membrane</keyword>
<evidence type="ECO:0000256" key="1">
    <source>
        <dbReference type="ARBA" id="ARBA00004651"/>
    </source>
</evidence>
<feature type="chain" id="PRO_5047155361" description="Glycosyltransferase RgtA/B/C/D-like domain-containing protein" evidence="10">
    <location>
        <begin position="31"/>
        <end position="592"/>
    </location>
</feature>
<feature type="transmembrane region" description="Helical" evidence="9">
    <location>
        <begin position="172"/>
        <end position="191"/>
    </location>
</feature>
<comment type="subcellular location">
    <subcellularLocation>
        <location evidence="1">Cell membrane</location>
        <topology evidence="1">Multi-pass membrane protein</topology>
    </subcellularLocation>
</comment>
<keyword evidence="10" id="KW-0732">Signal</keyword>
<dbReference type="EMBL" id="CP114040">
    <property type="protein sequence ID" value="WAS97472.1"/>
    <property type="molecule type" value="Genomic_DNA"/>
</dbReference>
<feature type="transmembrane region" description="Helical" evidence="9">
    <location>
        <begin position="394"/>
        <end position="413"/>
    </location>
</feature>
<feature type="transmembrane region" description="Helical" evidence="9">
    <location>
        <begin position="253"/>
        <end position="282"/>
    </location>
</feature>
<keyword evidence="5 9" id="KW-0812">Transmembrane</keyword>
<organism evidence="11 12">
    <name type="scientific">Nannocystis punicea</name>
    <dbReference type="NCBI Taxonomy" id="2995304"/>
    <lineage>
        <taxon>Bacteria</taxon>
        <taxon>Pseudomonadati</taxon>
        <taxon>Myxococcota</taxon>
        <taxon>Polyangia</taxon>
        <taxon>Nannocystales</taxon>
        <taxon>Nannocystaceae</taxon>
        <taxon>Nannocystis</taxon>
    </lineage>
</organism>
<evidence type="ECO:0000256" key="8">
    <source>
        <dbReference type="SAM" id="MobiDB-lite"/>
    </source>
</evidence>
<dbReference type="InterPro" id="IPR050297">
    <property type="entry name" value="LipidA_mod_glycosyltrf_83"/>
</dbReference>
<evidence type="ECO:0000256" key="7">
    <source>
        <dbReference type="ARBA" id="ARBA00023136"/>
    </source>
</evidence>
<evidence type="ECO:0000256" key="2">
    <source>
        <dbReference type="ARBA" id="ARBA00022475"/>
    </source>
</evidence>
<keyword evidence="7 9" id="KW-0472">Membrane</keyword>
<evidence type="ECO:0000256" key="5">
    <source>
        <dbReference type="ARBA" id="ARBA00022692"/>
    </source>
</evidence>
<feature type="transmembrane region" description="Helical" evidence="9">
    <location>
        <begin position="539"/>
        <end position="558"/>
    </location>
</feature>
<sequence length="592" mass="59630">MSPKTCPPGGAALLAALALLLLAAFPYAEATRNANERPRLLQAASLVERGSWRIDGLGLDPGPDVARAPSGALYPNKPPGTTVVAALGYAIAGASGGEGGAGDVSKGAGSRDGSGAIAGGRDGPSKAPGAGDGSGSVAGGADGVSKETGARDVGGVSKETGARGPTLRAVTWWARLLAGVAPTLVLCGLLWRSLAPAYGARAAALAIGLYALATPAAAYAHLLYGHQLAACLLWAGLLALVRAREQTRPGLAALGGVLAGAAVLVEYTAAFAGLAAAGLVFGLLRARAWATAAAAAGGAAVPAGLLLAYHAAVFGGPLKTGYHHSATAEFAEKHGEGLLGLVGPSWRAIETHALSLASGLTGWAPLWPLAVWGLWQLARGTWGKEHVLRGRVELAAFAAVLLACVSLNFEGGWRVGPRYLVVALPALALGWAAVAARALAGPPRGWAAILGLGAAAALASWSLIVNGLAANLWPHFDLTNVNQPVPEVLLPLWRAGFAPYTLTGLLGLPGLGIGWIVGAGLLGLLALATPRSLGLRGRIAVLVGALVGLGLVAATQALPPHPRAAANLRYIQKVWEPQRPGEPAPSRRFSLP</sequence>
<keyword evidence="12" id="KW-1185">Reference proteome</keyword>
<evidence type="ECO:0000256" key="4">
    <source>
        <dbReference type="ARBA" id="ARBA00022679"/>
    </source>
</evidence>
<feature type="transmembrane region" description="Helical" evidence="9">
    <location>
        <begin position="419"/>
        <end position="439"/>
    </location>
</feature>
<dbReference type="PANTHER" id="PTHR33908:SF11">
    <property type="entry name" value="MEMBRANE PROTEIN"/>
    <property type="match status" value="1"/>
</dbReference>
<evidence type="ECO:0008006" key="13">
    <source>
        <dbReference type="Google" id="ProtNLM"/>
    </source>
</evidence>
<dbReference type="RefSeq" id="WP_269039844.1">
    <property type="nucleotide sequence ID" value="NZ_CP114040.1"/>
</dbReference>
<feature type="transmembrane region" description="Helical" evidence="9">
    <location>
        <begin position="224"/>
        <end position="241"/>
    </location>
</feature>
<keyword evidence="4" id="KW-0808">Transferase</keyword>
<evidence type="ECO:0000313" key="12">
    <source>
        <dbReference type="Proteomes" id="UP001164459"/>
    </source>
</evidence>
<feature type="signal peptide" evidence="10">
    <location>
        <begin position="1"/>
        <end position="30"/>
    </location>
</feature>
<dbReference type="PANTHER" id="PTHR33908">
    <property type="entry name" value="MANNOSYLTRANSFERASE YKCB-RELATED"/>
    <property type="match status" value="1"/>
</dbReference>
<feature type="compositionally biased region" description="Gly residues" evidence="8">
    <location>
        <begin position="130"/>
        <end position="142"/>
    </location>
</feature>
<name>A0ABY7HEE5_9BACT</name>
<feature type="compositionally biased region" description="Gly residues" evidence="8">
    <location>
        <begin position="110"/>
        <end position="122"/>
    </location>
</feature>
<evidence type="ECO:0000256" key="3">
    <source>
        <dbReference type="ARBA" id="ARBA00022676"/>
    </source>
</evidence>
<feature type="region of interest" description="Disordered" evidence="8">
    <location>
        <begin position="97"/>
        <end position="161"/>
    </location>
</feature>
<feature type="transmembrane region" description="Helical" evidence="9">
    <location>
        <begin position="288"/>
        <end position="309"/>
    </location>
</feature>
<evidence type="ECO:0000256" key="10">
    <source>
        <dbReference type="SAM" id="SignalP"/>
    </source>
</evidence>
<proteinExistence type="predicted"/>
<dbReference type="Proteomes" id="UP001164459">
    <property type="component" value="Chromosome"/>
</dbReference>
<evidence type="ECO:0000256" key="9">
    <source>
        <dbReference type="SAM" id="Phobius"/>
    </source>
</evidence>
<evidence type="ECO:0000313" key="11">
    <source>
        <dbReference type="EMBL" id="WAS97472.1"/>
    </source>
</evidence>
<feature type="transmembrane region" description="Helical" evidence="9">
    <location>
        <begin position="446"/>
        <end position="469"/>
    </location>
</feature>
<keyword evidence="6 9" id="KW-1133">Transmembrane helix</keyword>
<reference evidence="11" key="1">
    <citation type="submission" date="2022-11" db="EMBL/GenBank/DDBJ databases">
        <title>Minimal conservation of predation-associated metabolite biosynthetic gene clusters underscores biosynthetic potential of Myxococcota including descriptions for ten novel species: Archangium lansinium sp. nov., Myxococcus landrumus sp. nov., Nannocystis bai.</title>
        <authorList>
            <person name="Ahearne A."/>
            <person name="Stevens C."/>
            <person name="Dowd S."/>
        </authorList>
    </citation>
    <scope>NUCLEOTIDE SEQUENCE</scope>
    <source>
        <strain evidence="11">Fl3</strain>
    </source>
</reference>
<feature type="transmembrane region" description="Helical" evidence="9">
    <location>
        <begin position="500"/>
        <end position="527"/>
    </location>
</feature>
<gene>
    <name evidence="11" type="ORF">O0S08_15100</name>
</gene>
<accession>A0ABY7HEE5</accession>
<evidence type="ECO:0000256" key="6">
    <source>
        <dbReference type="ARBA" id="ARBA00022989"/>
    </source>
</evidence>
<protein>
    <recommendedName>
        <fullName evidence="13">Glycosyltransferase RgtA/B/C/D-like domain-containing protein</fullName>
    </recommendedName>
</protein>
<keyword evidence="3" id="KW-0328">Glycosyltransferase</keyword>